<evidence type="ECO:0000256" key="6">
    <source>
        <dbReference type="SAM" id="Phobius"/>
    </source>
</evidence>
<evidence type="ECO:0000256" key="1">
    <source>
        <dbReference type="ARBA" id="ARBA00004167"/>
    </source>
</evidence>
<name>A0A2N5DYZ3_9GAMM</name>
<organism evidence="7 8">
    <name type="scientific">Chimaeribacter californicus</name>
    <dbReference type="NCBI Taxonomy" id="2060067"/>
    <lineage>
        <taxon>Bacteria</taxon>
        <taxon>Pseudomonadati</taxon>
        <taxon>Pseudomonadota</taxon>
        <taxon>Gammaproteobacteria</taxon>
        <taxon>Enterobacterales</taxon>
        <taxon>Yersiniaceae</taxon>
        <taxon>Chimaeribacter</taxon>
    </lineage>
</organism>
<dbReference type="PROSITE" id="PS00409">
    <property type="entry name" value="PROKAR_NTER_METHYL"/>
    <property type="match status" value="1"/>
</dbReference>
<feature type="transmembrane region" description="Helical" evidence="6">
    <location>
        <begin position="20"/>
        <end position="39"/>
    </location>
</feature>
<sequence length="195" mass="20676">MPLNAPYARQRGFTLPEILLAMGIGSVVMLAAAGSYPAIYQQGQRLRQLFWLDHALHQAADTLGKDLRRAGFCAGQACGSRAVRLSVAGGEGAGGCVLLAYDLNRNGRWEPAGPEAETFGYRLVAGALETQRGVTHCGGTGWERLLDPAEVIITGFTLSDAHEAAGTVLQLTLSGQSRQGAVRRQITRLLTGANT</sequence>
<keyword evidence="2" id="KW-0488">Methylation</keyword>
<evidence type="ECO:0000313" key="7">
    <source>
        <dbReference type="EMBL" id="PLR32856.1"/>
    </source>
</evidence>
<gene>
    <name evidence="7" type="ORF">CYR55_18225</name>
</gene>
<dbReference type="PANTHER" id="PTHR39583:SF3">
    <property type="entry name" value="PREPILIN PEPTIDASE-DEPENDENT PROTEIN B"/>
    <property type="match status" value="1"/>
</dbReference>
<dbReference type="NCBIfam" id="NF007848">
    <property type="entry name" value="PRK10557.1"/>
    <property type="match status" value="1"/>
</dbReference>
<dbReference type="Proteomes" id="UP000234240">
    <property type="component" value="Unassembled WGS sequence"/>
</dbReference>
<keyword evidence="3 6" id="KW-0812">Transmembrane</keyword>
<dbReference type="PIRSF" id="PIRSF004525">
    <property type="entry name" value="Pilin_peptidase-dep_B_prd"/>
    <property type="match status" value="1"/>
</dbReference>
<evidence type="ECO:0000256" key="2">
    <source>
        <dbReference type="ARBA" id="ARBA00022481"/>
    </source>
</evidence>
<keyword evidence="5 6" id="KW-0472">Membrane</keyword>
<dbReference type="GO" id="GO:0016020">
    <property type="term" value="C:membrane"/>
    <property type="evidence" value="ECO:0007669"/>
    <property type="project" value="UniProtKB-SubCell"/>
</dbReference>
<reference evidence="7 8" key="1">
    <citation type="submission" date="2017-12" db="EMBL/GenBank/DDBJ databases">
        <title>Characterization of six clinical isolates of Enterochimera gen. nov., a novel genus of the Yersiniaciae family and the three species Enterochimera arupensis sp. nov., Enterochimera coloradensis sp. nov, and Enterochimera californica sp. nov.</title>
        <authorList>
            <person name="Rossi A."/>
            <person name="Fisher M."/>
        </authorList>
    </citation>
    <scope>NUCLEOTIDE SEQUENCE [LARGE SCALE GENOMIC DNA]</scope>
    <source>
        <strain evidence="8">2015-Iso6</strain>
    </source>
</reference>
<dbReference type="Pfam" id="PF07963">
    <property type="entry name" value="N_methyl"/>
    <property type="match status" value="1"/>
</dbReference>
<dbReference type="AlphaFoldDB" id="A0A2N5DYZ3"/>
<proteinExistence type="predicted"/>
<comment type="caution">
    <text evidence="7">The sequence shown here is derived from an EMBL/GenBank/DDBJ whole genome shotgun (WGS) entry which is preliminary data.</text>
</comment>
<keyword evidence="8" id="KW-1185">Reference proteome</keyword>
<keyword evidence="4 6" id="KW-1133">Transmembrane helix</keyword>
<comment type="subcellular location">
    <subcellularLocation>
        <location evidence="1">Membrane</location>
        <topology evidence="1">Single-pass membrane protein</topology>
    </subcellularLocation>
</comment>
<dbReference type="GO" id="GO:0015628">
    <property type="term" value="P:protein secretion by the type II secretion system"/>
    <property type="evidence" value="ECO:0007669"/>
    <property type="project" value="TreeGrafter"/>
</dbReference>
<evidence type="ECO:0000256" key="4">
    <source>
        <dbReference type="ARBA" id="ARBA00022989"/>
    </source>
</evidence>
<dbReference type="InterPro" id="IPR051621">
    <property type="entry name" value="T2SS_protein_J"/>
</dbReference>
<protein>
    <submittedName>
        <fullName evidence="7">Prepilin-type cleavage/methylation domain-containing protein</fullName>
    </submittedName>
</protein>
<dbReference type="OrthoDB" id="7059546at2"/>
<accession>A0A2N5DYZ3</accession>
<evidence type="ECO:0000256" key="5">
    <source>
        <dbReference type="ARBA" id="ARBA00023136"/>
    </source>
</evidence>
<dbReference type="EMBL" id="PJZF01000019">
    <property type="protein sequence ID" value="PLR32856.1"/>
    <property type="molecule type" value="Genomic_DNA"/>
</dbReference>
<evidence type="ECO:0000313" key="8">
    <source>
        <dbReference type="Proteomes" id="UP000234240"/>
    </source>
</evidence>
<dbReference type="PANTHER" id="PTHR39583">
    <property type="entry name" value="TYPE II SECRETION SYSTEM PROTEIN J-RELATED"/>
    <property type="match status" value="1"/>
</dbReference>
<dbReference type="InterPro" id="IPR012902">
    <property type="entry name" value="N_methyl_site"/>
</dbReference>
<dbReference type="NCBIfam" id="TIGR02532">
    <property type="entry name" value="IV_pilin_GFxxxE"/>
    <property type="match status" value="1"/>
</dbReference>
<dbReference type="RefSeq" id="WP_101817784.1">
    <property type="nucleotide sequence ID" value="NZ_PJZF01000019.1"/>
</dbReference>
<evidence type="ECO:0000256" key="3">
    <source>
        <dbReference type="ARBA" id="ARBA00022692"/>
    </source>
</evidence>
<dbReference type="InterPro" id="IPR016419">
    <property type="entry name" value="Prepilin_Pept-dep_B_prd"/>
</dbReference>